<keyword evidence="3" id="KW-0539">Nucleus</keyword>
<comment type="similarity">
    <text evidence="2">Belongs to the PAF1 family.</text>
</comment>
<proteinExistence type="inferred from homology"/>
<dbReference type="GeneID" id="11534473"/>
<evidence type="ECO:0000313" key="5">
    <source>
        <dbReference type="EMBL" id="CCE64772.1"/>
    </source>
</evidence>
<evidence type="ECO:0000256" key="1">
    <source>
        <dbReference type="ARBA" id="ARBA00004123"/>
    </source>
</evidence>
<sequence>MSKKQEYIANINYQNNLPEPTIPPTLIKYKNNDDEDVGSAHLITSLYSKVNVNNLIKINEDLGMELDLLKIPGVLNNSDLTFLNGFDNIKLDEKDKILLRDPGVDRLAKSDLSKVSFLRRTEYVSTSIVSHNDSSMLANKKRGRLDNNIDDADKVLNTSEIVERIESSFDKNNSDLEKLRHPIKKKLTAVKSWNFLPDTASMDQNYFILRLVGSAKLDAQERSKLALDTAVFRPVELEEDDWISMYTTDSKDSKLLANDLERTLEDTGTVASDNKTYPFKRLRDFDMQQMQSMEDATATNKNEIKDVALVFNDEKNTVYYKPIRSRIELKRRRVNDVIKQLVNEHKLDQINVKLRNPTTNESSLRDKIRTRFDPIDFPYVEEEIEVSQIESQPSNSVEQTTDSSINESNSSTSLNEDTKDKSEEAALEKEDAL</sequence>
<dbReference type="KEGG" id="tpf:TPHA_0I02710"/>
<dbReference type="OMA" id="LVCRIKY"/>
<dbReference type="AlphaFoldDB" id="G8BXZ4"/>
<dbReference type="Pfam" id="PF03985">
    <property type="entry name" value="Paf1"/>
    <property type="match status" value="1"/>
</dbReference>
<evidence type="ECO:0000256" key="2">
    <source>
        <dbReference type="ARBA" id="ARBA00007560"/>
    </source>
</evidence>
<protein>
    <submittedName>
        <fullName evidence="5">Uncharacterized protein</fullName>
    </submittedName>
</protein>
<dbReference type="EMBL" id="HE612864">
    <property type="protein sequence ID" value="CCE64772.1"/>
    <property type="molecule type" value="Genomic_DNA"/>
</dbReference>
<accession>G8BXZ4</accession>
<dbReference type="RefSeq" id="XP_003687206.1">
    <property type="nucleotide sequence ID" value="XM_003687158.1"/>
</dbReference>
<dbReference type="GO" id="GO:0003682">
    <property type="term" value="F:chromatin binding"/>
    <property type="evidence" value="ECO:0007669"/>
    <property type="project" value="TreeGrafter"/>
</dbReference>
<feature type="compositionally biased region" description="Low complexity" evidence="4">
    <location>
        <begin position="400"/>
        <end position="415"/>
    </location>
</feature>
<reference evidence="5 6" key="1">
    <citation type="journal article" date="2011" name="Proc. Natl. Acad. Sci. U.S.A.">
        <title>Evolutionary erosion of yeast sex chromosomes by mating-type switching accidents.</title>
        <authorList>
            <person name="Gordon J.L."/>
            <person name="Armisen D."/>
            <person name="Proux-Wera E."/>
            <person name="Oheigeartaigh S.S."/>
            <person name="Byrne K.P."/>
            <person name="Wolfe K.H."/>
        </authorList>
    </citation>
    <scope>NUCLEOTIDE SEQUENCE [LARGE SCALE GENOMIC DNA]</scope>
    <source>
        <strain evidence="6">ATCC 24235 / CBS 4417 / NBRC 1672 / NRRL Y-8282 / UCD 70-5</strain>
    </source>
</reference>
<dbReference type="GO" id="GO:0006368">
    <property type="term" value="P:transcription elongation by RNA polymerase II"/>
    <property type="evidence" value="ECO:0007669"/>
    <property type="project" value="InterPro"/>
</dbReference>
<comment type="subcellular location">
    <subcellularLocation>
        <location evidence="1">Nucleus</location>
    </subcellularLocation>
</comment>
<name>G8BXZ4_TETPH</name>
<dbReference type="GO" id="GO:0016593">
    <property type="term" value="C:Cdc73/Paf1 complex"/>
    <property type="evidence" value="ECO:0007669"/>
    <property type="project" value="InterPro"/>
</dbReference>
<dbReference type="HOGENOM" id="CLU_021991_3_1_1"/>
<evidence type="ECO:0000313" key="6">
    <source>
        <dbReference type="Proteomes" id="UP000005666"/>
    </source>
</evidence>
<organism evidence="5 6">
    <name type="scientific">Tetrapisispora phaffii (strain ATCC 24235 / CBS 4417 / NBRC 1672 / NRRL Y-8282 / UCD 70-5)</name>
    <name type="common">Yeast</name>
    <name type="synonym">Fabospora phaffii</name>
    <dbReference type="NCBI Taxonomy" id="1071381"/>
    <lineage>
        <taxon>Eukaryota</taxon>
        <taxon>Fungi</taxon>
        <taxon>Dikarya</taxon>
        <taxon>Ascomycota</taxon>
        <taxon>Saccharomycotina</taxon>
        <taxon>Saccharomycetes</taxon>
        <taxon>Saccharomycetales</taxon>
        <taxon>Saccharomycetaceae</taxon>
        <taxon>Tetrapisispora</taxon>
    </lineage>
</organism>
<feature type="compositionally biased region" description="Basic and acidic residues" evidence="4">
    <location>
        <begin position="416"/>
        <end position="433"/>
    </location>
</feature>
<dbReference type="OrthoDB" id="10260285at2759"/>
<dbReference type="InterPro" id="IPR007133">
    <property type="entry name" value="RNA_pol_II-assoc_Paf1"/>
</dbReference>
<dbReference type="Proteomes" id="UP000005666">
    <property type="component" value="Chromosome 9"/>
</dbReference>
<feature type="region of interest" description="Disordered" evidence="4">
    <location>
        <begin position="385"/>
        <end position="433"/>
    </location>
</feature>
<dbReference type="PANTHER" id="PTHR23188:SF12">
    <property type="entry name" value="RNA POLYMERASE II-ASSOCIATED FACTOR 1 HOMOLOG"/>
    <property type="match status" value="1"/>
</dbReference>
<dbReference type="GO" id="GO:0000993">
    <property type="term" value="F:RNA polymerase II complex binding"/>
    <property type="evidence" value="ECO:0007669"/>
    <property type="project" value="TreeGrafter"/>
</dbReference>
<dbReference type="eggNOG" id="KOG2478">
    <property type="taxonomic scope" value="Eukaryota"/>
</dbReference>
<keyword evidence="6" id="KW-1185">Reference proteome</keyword>
<gene>
    <name evidence="5" type="primary">TPHA0I02710</name>
    <name evidence="5" type="ordered locus">TPHA_0I02710</name>
</gene>
<dbReference type="STRING" id="1071381.G8BXZ4"/>
<evidence type="ECO:0000256" key="3">
    <source>
        <dbReference type="ARBA" id="ARBA00023242"/>
    </source>
</evidence>
<dbReference type="PANTHER" id="PTHR23188">
    <property type="entry name" value="RNA POLYMERASE II-ASSOCIATED FACTOR 1 HOMOLOG"/>
    <property type="match status" value="1"/>
</dbReference>
<evidence type="ECO:0000256" key="4">
    <source>
        <dbReference type="SAM" id="MobiDB-lite"/>
    </source>
</evidence>